<dbReference type="SMART" id="SM01234">
    <property type="entry name" value="Haemolytic"/>
    <property type="match status" value="1"/>
</dbReference>
<evidence type="ECO:0000313" key="4">
    <source>
        <dbReference type="Proteomes" id="UP000654993"/>
    </source>
</evidence>
<evidence type="ECO:0000313" key="3">
    <source>
        <dbReference type="EMBL" id="GFR36754.1"/>
    </source>
</evidence>
<comment type="subcellular location">
    <subcellularLocation>
        <location evidence="1">Cell membrane</location>
        <topology evidence="1">Peripheral membrane protein</topology>
        <orientation evidence="1">Cytoplasmic side</orientation>
    </subcellularLocation>
</comment>
<comment type="caution">
    <text evidence="3">The sequence shown here is derived from an EMBL/GenBank/DDBJ whole genome shotgun (WGS) entry which is preliminary data.</text>
</comment>
<accession>A0A916VEL9</accession>
<name>A0A916VEL9_9BACL</name>
<comment type="function">
    <text evidence="1">Could be involved in insertion of integral membrane proteins into the membrane.</text>
</comment>
<dbReference type="GO" id="GO:0005886">
    <property type="term" value="C:plasma membrane"/>
    <property type="evidence" value="ECO:0007669"/>
    <property type="project" value="UniProtKB-SubCell"/>
</dbReference>
<reference evidence="3" key="1">
    <citation type="submission" date="2020-08" db="EMBL/GenBank/DDBJ databases">
        <authorList>
            <person name="Uke A."/>
            <person name="Chhe C."/>
            <person name="Baramee S."/>
            <person name="Kosugi A."/>
        </authorList>
    </citation>
    <scope>NUCLEOTIDE SEQUENCE</scope>
    <source>
        <strain evidence="3">DA-C8</strain>
    </source>
</reference>
<keyword evidence="1" id="KW-1003">Cell membrane</keyword>
<dbReference type="HAMAP" id="MF_00386">
    <property type="entry name" value="UPF0161_YidD"/>
    <property type="match status" value="1"/>
</dbReference>
<dbReference type="AlphaFoldDB" id="A0A916VEL9"/>
<dbReference type="NCBIfam" id="TIGR00278">
    <property type="entry name" value="membrane protein insertion efficiency factor YidD"/>
    <property type="match status" value="1"/>
</dbReference>
<proteinExistence type="inferred from homology"/>
<gene>
    <name evidence="3" type="ORF">PRECH8_00500</name>
</gene>
<feature type="region of interest" description="Disordered" evidence="2">
    <location>
        <begin position="63"/>
        <end position="99"/>
    </location>
</feature>
<dbReference type="EMBL" id="BMAQ01000001">
    <property type="protein sequence ID" value="GFR36754.1"/>
    <property type="molecule type" value="Genomic_DNA"/>
</dbReference>
<dbReference type="RefSeq" id="WP_200965049.1">
    <property type="nucleotide sequence ID" value="NZ_BMAQ01000001.1"/>
</dbReference>
<keyword evidence="4" id="KW-1185">Reference proteome</keyword>
<feature type="compositionally biased region" description="Basic and acidic residues" evidence="2">
    <location>
        <begin position="78"/>
        <end position="99"/>
    </location>
</feature>
<dbReference type="InterPro" id="IPR002696">
    <property type="entry name" value="Membr_insert_effic_factor_YidD"/>
</dbReference>
<comment type="similarity">
    <text evidence="1">Belongs to the UPF0161 family.</text>
</comment>
<protein>
    <recommendedName>
        <fullName evidence="1">Putative membrane protein insertion efficiency factor</fullName>
    </recommendedName>
</protein>
<organism evidence="3 4">
    <name type="scientific">Insulibacter thermoxylanivorax</name>
    <dbReference type="NCBI Taxonomy" id="2749268"/>
    <lineage>
        <taxon>Bacteria</taxon>
        <taxon>Bacillati</taxon>
        <taxon>Bacillota</taxon>
        <taxon>Bacilli</taxon>
        <taxon>Bacillales</taxon>
        <taxon>Paenibacillaceae</taxon>
        <taxon>Insulibacter</taxon>
    </lineage>
</organism>
<dbReference type="Proteomes" id="UP000654993">
    <property type="component" value="Unassembled WGS sequence"/>
</dbReference>
<dbReference type="Pfam" id="PF01809">
    <property type="entry name" value="YidD"/>
    <property type="match status" value="1"/>
</dbReference>
<dbReference type="PANTHER" id="PTHR33383:SF1">
    <property type="entry name" value="MEMBRANE PROTEIN INSERTION EFFICIENCY FACTOR-RELATED"/>
    <property type="match status" value="1"/>
</dbReference>
<sequence>MSVVRKIVQAPIFLYRRFISPLKPPTCRFYPSCSLYALEAIEEHGVVRGGWLAVRRIARCHPFHPGGYDPVPPSPRKGSKELSGEEQDGRAGEDRCEHP</sequence>
<evidence type="ECO:0000256" key="2">
    <source>
        <dbReference type="SAM" id="MobiDB-lite"/>
    </source>
</evidence>
<dbReference type="PANTHER" id="PTHR33383">
    <property type="entry name" value="MEMBRANE PROTEIN INSERTION EFFICIENCY FACTOR-RELATED"/>
    <property type="match status" value="1"/>
</dbReference>
<reference evidence="3" key="2">
    <citation type="journal article" date="2021" name="Data Brief">
        <title>Draft genome sequence data of the facultative, thermophilic, xylanolytic bacterium Paenibacillus sp. strain DA-C8.</title>
        <authorList>
            <person name="Chhe C."/>
            <person name="Uke A."/>
            <person name="Baramee S."/>
            <person name="Ungkulpasvich U."/>
            <person name="Tachaapaikoon C."/>
            <person name="Pason P."/>
            <person name="Waeonukul R."/>
            <person name="Ratanakhanokchai K."/>
            <person name="Kosugi A."/>
        </authorList>
    </citation>
    <scope>NUCLEOTIDE SEQUENCE</scope>
    <source>
        <strain evidence="3">DA-C8</strain>
    </source>
</reference>
<evidence type="ECO:0000256" key="1">
    <source>
        <dbReference type="HAMAP-Rule" id="MF_00386"/>
    </source>
</evidence>
<keyword evidence="1" id="KW-0472">Membrane</keyword>